<proteinExistence type="predicted"/>
<comment type="caution">
    <text evidence="2">The sequence shown here is derived from an EMBL/GenBank/DDBJ whole genome shotgun (WGS) entry which is preliminary data.</text>
</comment>
<dbReference type="EMBL" id="JAME01000034">
    <property type="protein sequence ID" value="ETX27370.1"/>
    <property type="molecule type" value="Genomic_DNA"/>
</dbReference>
<evidence type="ECO:0000313" key="2">
    <source>
        <dbReference type="EMBL" id="ETX27370.1"/>
    </source>
</evidence>
<name>X7F3I4_9RHOB</name>
<gene>
    <name evidence="2" type="ORF">RISW2_14335</name>
</gene>
<dbReference type="RefSeq" id="WP_051492142.1">
    <property type="nucleotide sequence ID" value="NZ_JAME01000034.1"/>
</dbReference>
<evidence type="ECO:0000256" key="1">
    <source>
        <dbReference type="SAM" id="SignalP"/>
    </source>
</evidence>
<keyword evidence="3" id="KW-1185">Reference proteome</keyword>
<keyword evidence="1" id="KW-0732">Signal</keyword>
<protein>
    <submittedName>
        <fullName evidence="2">Uncharacterized protein</fullName>
    </submittedName>
</protein>
<accession>X7F3I4</accession>
<sequence length="91" mass="9203">MTQKTSSLRRVALASAALICAAAASLAATDVLGPAEPGIVTIEVAPHELAECRETLAQVAATPAVADNGSPLFFDRASDLPQVQCVAVSDA</sequence>
<evidence type="ECO:0000313" key="3">
    <source>
        <dbReference type="Proteomes" id="UP000023430"/>
    </source>
</evidence>
<reference evidence="2 3" key="1">
    <citation type="submission" date="2014-01" db="EMBL/GenBank/DDBJ databases">
        <title>Roseivivax isoporae LMG 25204 Genome Sequencing.</title>
        <authorList>
            <person name="Lai Q."/>
            <person name="Li G."/>
            <person name="Shao Z."/>
        </authorList>
    </citation>
    <scope>NUCLEOTIDE SEQUENCE [LARGE SCALE GENOMIC DNA]</scope>
    <source>
        <strain evidence="2 3">LMG 25204</strain>
    </source>
</reference>
<dbReference type="AlphaFoldDB" id="X7F3I4"/>
<dbReference type="Proteomes" id="UP000023430">
    <property type="component" value="Unassembled WGS sequence"/>
</dbReference>
<feature type="chain" id="PRO_5004980003" evidence="1">
    <location>
        <begin position="28"/>
        <end position="91"/>
    </location>
</feature>
<dbReference type="eggNOG" id="ENOG50334F3">
    <property type="taxonomic scope" value="Bacteria"/>
</dbReference>
<feature type="signal peptide" evidence="1">
    <location>
        <begin position="1"/>
        <end position="27"/>
    </location>
</feature>
<organism evidence="2 3">
    <name type="scientific">Roseivivax isoporae LMG 25204</name>
    <dbReference type="NCBI Taxonomy" id="1449351"/>
    <lineage>
        <taxon>Bacteria</taxon>
        <taxon>Pseudomonadati</taxon>
        <taxon>Pseudomonadota</taxon>
        <taxon>Alphaproteobacteria</taxon>
        <taxon>Rhodobacterales</taxon>
        <taxon>Roseobacteraceae</taxon>
        <taxon>Roseivivax</taxon>
    </lineage>
</organism>